<dbReference type="Proteomes" id="UP000290244">
    <property type="component" value="Chromosome"/>
</dbReference>
<reference evidence="1 2" key="1">
    <citation type="submission" date="2018-12" db="EMBL/GenBank/DDBJ databases">
        <title>Complete genome of Litorilituus sediminis.</title>
        <authorList>
            <person name="Liu A."/>
            <person name="Rong J."/>
        </authorList>
    </citation>
    <scope>NUCLEOTIDE SEQUENCE [LARGE SCALE GENOMIC DNA]</scope>
    <source>
        <strain evidence="1 2">JCM 17549</strain>
    </source>
</reference>
<dbReference type="KEGG" id="lsd:EMK97_02105"/>
<evidence type="ECO:0000313" key="1">
    <source>
        <dbReference type="EMBL" id="QBG34616.1"/>
    </source>
</evidence>
<proteinExistence type="predicted"/>
<dbReference type="EMBL" id="CP034759">
    <property type="protein sequence ID" value="QBG34616.1"/>
    <property type="molecule type" value="Genomic_DNA"/>
</dbReference>
<gene>
    <name evidence="1" type="ORF">EMK97_02105</name>
</gene>
<protein>
    <submittedName>
        <fullName evidence="1">Uncharacterized protein</fullName>
    </submittedName>
</protein>
<dbReference type="RefSeq" id="WP_130598996.1">
    <property type="nucleotide sequence ID" value="NZ_CP034759.1"/>
</dbReference>
<name>A0A4P6P0J0_9GAMM</name>
<organism evidence="1 2">
    <name type="scientific">Litorilituus sediminis</name>
    <dbReference type="NCBI Taxonomy" id="718192"/>
    <lineage>
        <taxon>Bacteria</taxon>
        <taxon>Pseudomonadati</taxon>
        <taxon>Pseudomonadota</taxon>
        <taxon>Gammaproteobacteria</taxon>
        <taxon>Alteromonadales</taxon>
        <taxon>Colwelliaceae</taxon>
        <taxon>Litorilituus</taxon>
    </lineage>
</organism>
<keyword evidence="2" id="KW-1185">Reference proteome</keyword>
<dbReference type="OrthoDB" id="9958397at2"/>
<dbReference type="AlphaFoldDB" id="A0A4P6P0J0"/>
<sequence>MNNLNLNWSTRLTCRQQLKLRNAILSGQTLKQIQATEPVIDKLTYLECKASLFEQVKVSHNLLLQAIEDLNAPMQDAFNNALEKVVADHLDDDCYRQIEAKTAEVITLNVA</sequence>
<accession>A0A4P6P0J0</accession>
<evidence type="ECO:0000313" key="2">
    <source>
        <dbReference type="Proteomes" id="UP000290244"/>
    </source>
</evidence>